<comment type="caution">
    <text evidence="4">The sequence shown here is derived from an EMBL/GenBank/DDBJ whole genome shotgun (WGS) entry which is preliminary data.</text>
</comment>
<evidence type="ECO:0000313" key="5">
    <source>
        <dbReference type="Proteomes" id="UP000297564"/>
    </source>
</evidence>
<feature type="transmembrane region" description="Helical" evidence="3">
    <location>
        <begin position="73"/>
        <end position="91"/>
    </location>
</feature>
<gene>
    <name evidence="4" type="ORF">EZ242_05655</name>
</gene>
<feature type="transmembrane region" description="Helical" evidence="3">
    <location>
        <begin position="103"/>
        <end position="120"/>
    </location>
</feature>
<keyword evidence="3" id="KW-0812">Transmembrane</keyword>
<evidence type="ECO:0000256" key="2">
    <source>
        <dbReference type="SAM" id="MobiDB-lite"/>
    </source>
</evidence>
<feature type="transmembrane region" description="Helical" evidence="3">
    <location>
        <begin position="152"/>
        <end position="174"/>
    </location>
</feature>
<name>A0A4Z0BYJ3_9BURK</name>
<reference evidence="4 5" key="1">
    <citation type="submission" date="2019-03" db="EMBL/GenBank/DDBJ databases">
        <title>Ramlibacter rhizophilus CCTCC AB2015357, whole genome shotgun sequence.</title>
        <authorList>
            <person name="Zhang X."/>
            <person name="Feng G."/>
            <person name="Zhu H."/>
        </authorList>
    </citation>
    <scope>NUCLEOTIDE SEQUENCE [LARGE SCALE GENOMIC DNA]</scope>
    <source>
        <strain evidence="4 5">CCTCC AB2015357</strain>
    </source>
</reference>
<proteinExistence type="predicted"/>
<feature type="coiled-coil region" evidence="1">
    <location>
        <begin position="21"/>
        <end position="52"/>
    </location>
</feature>
<feature type="region of interest" description="Disordered" evidence="2">
    <location>
        <begin position="185"/>
        <end position="250"/>
    </location>
</feature>
<keyword evidence="3" id="KW-1133">Transmembrane helix</keyword>
<dbReference type="OrthoDB" id="7348755at2"/>
<dbReference type="AlphaFoldDB" id="A0A4Z0BYJ3"/>
<accession>A0A4Z0BYJ3</accession>
<organism evidence="4 5">
    <name type="scientific">Ramlibacter rhizophilus</name>
    <dbReference type="NCBI Taxonomy" id="1781167"/>
    <lineage>
        <taxon>Bacteria</taxon>
        <taxon>Pseudomonadati</taxon>
        <taxon>Pseudomonadota</taxon>
        <taxon>Betaproteobacteria</taxon>
        <taxon>Burkholderiales</taxon>
        <taxon>Comamonadaceae</taxon>
        <taxon>Ramlibacter</taxon>
    </lineage>
</organism>
<sequence length="250" mass="27001">MNTQISAPSALELERLKASLSIDLEREKSRLQTELEQEKHRLSAQREEEARRAKRSEVVYLELGQHMRSLNTFLWQVPGLVIAITGGLWFGAASIENLQSKRIALGFTAAVDLLMIPIVWRMRMLFQRNLAYQMKYESNTLDGPAAASSWKYVVIGIWTLLLGAGGVISVCGAISPELVRRSEPSGLVAAHKESNSRPAAAPEQGQPALPASTGNAQERTGAKGQARASDGRSAANPAPTADGAVSGNVK</sequence>
<dbReference type="EMBL" id="SMLL01000002">
    <property type="protein sequence ID" value="TFZ03368.1"/>
    <property type="molecule type" value="Genomic_DNA"/>
</dbReference>
<dbReference type="Proteomes" id="UP000297564">
    <property type="component" value="Unassembled WGS sequence"/>
</dbReference>
<evidence type="ECO:0000256" key="3">
    <source>
        <dbReference type="SAM" id="Phobius"/>
    </source>
</evidence>
<dbReference type="RefSeq" id="WP_135284167.1">
    <property type="nucleotide sequence ID" value="NZ_SMLL01000002.1"/>
</dbReference>
<evidence type="ECO:0000256" key="1">
    <source>
        <dbReference type="SAM" id="Coils"/>
    </source>
</evidence>
<keyword evidence="3" id="KW-0472">Membrane</keyword>
<keyword evidence="5" id="KW-1185">Reference proteome</keyword>
<protein>
    <submittedName>
        <fullName evidence="4">Uncharacterized protein</fullName>
    </submittedName>
</protein>
<evidence type="ECO:0000313" key="4">
    <source>
        <dbReference type="EMBL" id="TFZ03368.1"/>
    </source>
</evidence>
<keyword evidence="1" id="KW-0175">Coiled coil</keyword>